<accession>A0A4R7ZS72</accession>
<evidence type="ECO:0000313" key="2">
    <source>
        <dbReference type="EMBL" id="TDW19518.1"/>
    </source>
</evidence>
<protein>
    <submittedName>
        <fullName evidence="2">Carbohydrate ABC transporter substrate-binding protein (CUT1 family)</fullName>
    </submittedName>
</protein>
<dbReference type="PANTHER" id="PTHR43649:SF14">
    <property type="entry name" value="BLR3389 PROTEIN"/>
    <property type="match status" value="1"/>
</dbReference>
<dbReference type="InterPro" id="IPR050490">
    <property type="entry name" value="Bact_solute-bd_prot1"/>
</dbReference>
<proteinExistence type="predicted"/>
<dbReference type="PROSITE" id="PS51257">
    <property type="entry name" value="PROKAR_LIPOPROTEIN"/>
    <property type="match status" value="1"/>
</dbReference>
<dbReference type="EMBL" id="SODF01000002">
    <property type="protein sequence ID" value="TDW19518.1"/>
    <property type="molecule type" value="Genomic_DNA"/>
</dbReference>
<gene>
    <name evidence="2" type="ORF">EV650_6128</name>
</gene>
<dbReference type="Pfam" id="PF01547">
    <property type="entry name" value="SBP_bac_1"/>
    <property type="match status" value="1"/>
</dbReference>
<feature type="signal peptide" evidence="1">
    <location>
        <begin position="1"/>
        <end position="36"/>
    </location>
</feature>
<dbReference type="PANTHER" id="PTHR43649">
    <property type="entry name" value="ARABINOSE-BINDING PROTEIN-RELATED"/>
    <property type="match status" value="1"/>
</dbReference>
<dbReference type="RefSeq" id="WP_238174535.1">
    <property type="nucleotide sequence ID" value="NZ_SODF01000002.1"/>
</dbReference>
<sequence length="476" mass="51340">MTTIAPKVDLMVTRKRFMAAAAAGALLLGVSACSQGSTTKQPDAGGAQSSGPAHIKIAYQQWGPGVVMKNFLTGVKSEYESAHPGSQVEIVPVVASENDYYTKIQLMMRSPNTAPDIVYEDTFLINSDITAGYLKPLDDYIGKWDQWNQFEDTAKGAAKGQDGKTYGVPDGTDTRALWYNKQIFAKAGLPADWQPKTWDDVLSAARTIKQKVPGVIPFNMYSGKPMGEASAMQGFEMLLYGTKDTLYNYDQKKWVVGSQGFKDSLNFVKTVFNEGLAPSPKDALSPNMGSKVGTELLPQGKLAIDLDGSWIYGNWLKSGAKPWPQWSTVLGQTAMPTQDGSGKGKVSLSGGWTWAIPAKSKNPDAAWDFIKTLQTQKNAAKYATDGAQIAVRKDVASDATYKSSSASTQFFTDLVSVTVYRPALPEYPKVSNEIITAMEAVMTGQSQPDAAAKNYDQAVEGIVGGKDSTTTKSTGQ</sequence>
<dbReference type="InterPro" id="IPR006059">
    <property type="entry name" value="SBP"/>
</dbReference>
<dbReference type="AlphaFoldDB" id="A0A4R7ZS72"/>
<keyword evidence="1" id="KW-0732">Signal</keyword>
<reference evidence="2 3" key="1">
    <citation type="submission" date="2019-03" db="EMBL/GenBank/DDBJ databases">
        <title>Genomic Encyclopedia of Type Strains, Phase III (KMG-III): the genomes of soil and plant-associated and newly described type strains.</title>
        <authorList>
            <person name="Whitman W."/>
        </authorList>
    </citation>
    <scope>NUCLEOTIDE SEQUENCE [LARGE SCALE GENOMIC DNA]</scope>
    <source>
        <strain evidence="2 3">VKM Ac-2570</strain>
    </source>
</reference>
<comment type="caution">
    <text evidence="2">The sequence shown here is derived from an EMBL/GenBank/DDBJ whole genome shotgun (WGS) entry which is preliminary data.</text>
</comment>
<evidence type="ECO:0000256" key="1">
    <source>
        <dbReference type="SAM" id="SignalP"/>
    </source>
</evidence>
<keyword evidence="3" id="KW-1185">Reference proteome</keyword>
<feature type="chain" id="PRO_5020685173" evidence="1">
    <location>
        <begin position="37"/>
        <end position="476"/>
    </location>
</feature>
<dbReference type="Gene3D" id="3.40.190.10">
    <property type="entry name" value="Periplasmic binding protein-like II"/>
    <property type="match status" value="2"/>
</dbReference>
<name>A0A4R7ZS72_9ACTN</name>
<dbReference type="SUPFAM" id="SSF53850">
    <property type="entry name" value="Periplasmic binding protein-like II"/>
    <property type="match status" value="1"/>
</dbReference>
<dbReference type="Proteomes" id="UP000295447">
    <property type="component" value="Unassembled WGS sequence"/>
</dbReference>
<evidence type="ECO:0000313" key="3">
    <source>
        <dbReference type="Proteomes" id="UP000295447"/>
    </source>
</evidence>
<organism evidence="2 3">
    <name type="scientific">Kribbella kalugense</name>
    <dbReference type="NCBI Taxonomy" id="2512221"/>
    <lineage>
        <taxon>Bacteria</taxon>
        <taxon>Bacillati</taxon>
        <taxon>Actinomycetota</taxon>
        <taxon>Actinomycetes</taxon>
        <taxon>Propionibacteriales</taxon>
        <taxon>Kribbellaceae</taxon>
        <taxon>Kribbella</taxon>
    </lineage>
</organism>